<sequence>MKHPRPAAMLVQAPHRAAFLPGMLFAILLLAAWSAELVSRLLGVHAALAVPSSLAHGFLMLFGFFPLFMTGFLFTAGPRWLGVEPPGRIVFVGVPALMVGGLLLWLAGLWRGMAWTLTGHALYTLGFSGLALTFACLLLASPQQDRRHACAVLAALLCGTLALLAGAYWLIFQDGQAWLWMRNLALWGFLLPVFLTVCHRMLPFFSANALPQYQPWRPGRLLAAMLAGSLGHGLLDGFGLPSWPLDAALAVLFAYVSWRWRLAAALRVRLLGMLHLAFAWLPIAFGLYALNGWLASPRLALAALHAVTVGFFLTMMIAFVSRVTLGHSGQPLQAGPGLWRLYLAAHWLALTRVATEMLPGVWSGWLYGAAAMGWLLTLAAWGRAFMPSYWRRRADGKPG</sequence>
<feature type="transmembrane region" description="Helical" evidence="1">
    <location>
        <begin position="122"/>
        <end position="140"/>
    </location>
</feature>
<evidence type="ECO:0000313" key="3">
    <source>
        <dbReference type="Proteomes" id="UP000192721"/>
    </source>
</evidence>
<feature type="transmembrane region" description="Helical" evidence="1">
    <location>
        <begin position="177"/>
        <end position="198"/>
    </location>
</feature>
<dbReference type="EMBL" id="MUKV01000041">
    <property type="protein sequence ID" value="OQS33091.1"/>
    <property type="molecule type" value="Genomic_DNA"/>
</dbReference>
<feature type="transmembrane region" description="Helical" evidence="1">
    <location>
        <begin position="89"/>
        <end position="110"/>
    </location>
</feature>
<dbReference type="RefSeq" id="WP_081556783.1">
    <property type="nucleotide sequence ID" value="NZ_MUKV01000041.1"/>
</dbReference>
<comment type="caution">
    <text evidence="2">The sequence shown here is derived from an EMBL/GenBank/DDBJ whole genome shotgun (WGS) entry which is preliminary data.</text>
</comment>
<feature type="transmembrane region" description="Helical" evidence="1">
    <location>
        <begin position="152"/>
        <end position="171"/>
    </location>
</feature>
<evidence type="ECO:0000256" key="1">
    <source>
        <dbReference type="SAM" id="Phobius"/>
    </source>
</evidence>
<reference evidence="2 3" key="1">
    <citation type="submission" date="2017-02" db="EMBL/GenBank/DDBJ databases">
        <title>Chromobacterium haemolyticum H5244.</title>
        <authorList>
            <person name="Gulvik C.A."/>
        </authorList>
    </citation>
    <scope>NUCLEOTIDE SEQUENCE [LARGE SCALE GENOMIC DNA]</scope>
    <source>
        <strain evidence="2 3">H5244</strain>
    </source>
</reference>
<keyword evidence="1" id="KW-0812">Transmembrane</keyword>
<dbReference type="AlphaFoldDB" id="A0A1W0CEM5"/>
<keyword evidence="1" id="KW-0472">Membrane</keyword>
<feature type="transmembrane region" description="Helical" evidence="1">
    <location>
        <begin position="361"/>
        <end position="382"/>
    </location>
</feature>
<gene>
    <name evidence="2" type="ORF">B0T45_20800</name>
</gene>
<dbReference type="Proteomes" id="UP000192721">
    <property type="component" value="Unassembled WGS sequence"/>
</dbReference>
<evidence type="ECO:0000313" key="2">
    <source>
        <dbReference type="EMBL" id="OQS33091.1"/>
    </source>
</evidence>
<protein>
    <submittedName>
        <fullName evidence="2">NnrS family protein</fullName>
    </submittedName>
</protein>
<dbReference type="Pfam" id="PF05940">
    <property type="entry name" value="NnrS"/>
    <property type="match status" value="1"/>
</dbReference>
<accession>A0A1W0CEM5</accession>
<keyword evidence="1" id="KW-1133">Transmembrane helix</keyword>
<proteinExistence type="predicted"/>
<feature type="transmembrane region" description="Helical" evidence="1">
    <location>
        <begin position="219"/>
        <end position="235"/>
    </location>
</feature>
<feature type="transmembrane region" description="Helical" evidence="1">
    <location>
        <begin position="270"/>
        <end position="290"/>
    </location>
</feature>
<feature type="transmembrane region" description="Helical" evidence="1">
    <location>
        <begin position="302"/>
        <end position="325"/>
    </location>
</feature>
<feature type="transmembrane region" description="Helical" evidence="1">
    <location>
        <begin position="58"/>
        <end position="77"/>
    </location>
</feature>
<dbReference type="InterPro" id="IPR010266">
    <property type="entry name" value="NnrS"/>
</dbReference>
<organism evidence="2 3">
    <name type="scientific">Chromobacterium haemolyticum</name>
    <dbReference type="NCBI Taxonomy" id="394935"/>
    <lineage>
        <taxon>Bacteria</taxon>
        <taxon>Pseudomonadati</taxon>
        <taxon>Pseudomonadota</taxon>
        <taxon>Betaproteobacteria</taxon>
        <taxon>Neisseriales</taxon>
        <taxon>Chromobacteriaceae</taxon>
        <taxon>Chromobacterium</taxon>
    </lineage>
</organism>
<name>A0A1W0CEM5_9NEIS</name>